<evidence type="ECO:0000256" key="3">
    <source>
        <dbReference type="ARBA" id="ARBA00022679"/>
    </source>
</evidence>
<sequence length="999" mass="118722">MNNKAQKFINLLKEIFEVDKSDLDFGIYKIINYKRDAINEFLEKDLVNQVSKELEQFNGDKEVVEEKIYSHLINFFSRYYEEGDFISKRRYKDGAYAIPYQGEEVKLYWANSDQYYIKSSENFKDYSFKAGDKKIHFKLVEADTEINNNKTLEGNKYFVLSEQEDVVSIKGDELIIKFEFKSLPKNRQDKINEETIKKILVELNKSSDYRDYLIQLQQIRPTDKNKNRTLLEKELASYTAKNSFDYFIHKNLDKFLKNELDFYIKNEILNLDNIENSNGKNLEEQLEEVKIIKSISEKIIEFLNQIENFQKRLWLKKKFVVSTNYCITLDKIPEKYYTEIASNKEQIIEWKKLYKIEDIIDVDYLKENQYLLVDTKFFKQEFIDNILSEFDNLDKELNGLLIHSDNFHALNLLKSKYKDSIKCCYIDPPYNTDASKIAYKNGYEHSSWITLMNDRLQLVKNLLKEDGIIQVAIDDYEFRYLNMLLENIFGINNFISNVAILTNPKGRDQEFIAQSHDYSIIYAKDRKNAKTNYFELTDAELNRKYSLVKGGEAYRELPLKRTGSEKFREDRPYMFFPFIYYKESKKLELISKEEHLKIYNKELGEFDDKYLNKLKIKYTNNGAEFILPKDELGNYLRWRWGYDSCKSGIENEVIFAKITQKNTINIYEKNMEDRYYTPKSFWIGEKYDASSKGTNILKNIIQDNIFDYPKSLYTVIDNLTIGADNDSLVIDFFAGSATTGHAIIEMNRKDLGNRKYILVEMGNYFNTVTKPRIEKVVYSREWKNGYPIDKEGISHMFKYIELEQYEDSLNNIEFIDKKQLEFLNNVDENVKEEYLLSYMLDFETKNSSAFLNVDMLMNPFDYKLKIERNGETQYRNIDIIETFNYLIGLNVEAISKREAYVYDGKNIDRYFEGTYVFKRIEGKLNDGSKVLIVWRNISDDLKTNNDVLNKYIEKKSIDTNEYDYIYINGDNTIEIDGRDNYKIKLIEDEFKTLMFEDVE</sequence>
<feature type="domain" description="DNA methylase N-4/N-6" evidence="6">
    <location>
        <begin position="421"/>
        <end position="765"/>
    </location>
</feature>
<dbReference type="GO" id="GO:0008170">
    <property type="term" value="F:N-methyltransferase activity"/>
    <property type="evidence" value="ECO:0007669"/>
    <property type="project" value="InterPro"/>
</dbReference>
<evidence type="ECO:0000313" key="8">
    <source>
        <dbReference type="Proteomes" id="UP000789738"/>
    </source>
</evidence>
<dbReference type="RefSeq" id="WP_317077523.1">
    <property type="nucleotide sequence ID" value="NZ_CAKJVE010000004.1"/>
</dbReference>
<organism evidence="7 8">
    <name type="scientific">Clostridium neonatale</name>
    <dbReference type="NCBI Taxonomy" id="137838"/>
    <lineage>
        <taxon>Bacteria</taxon>
        <taxon>Bacillati</taxon>
        <taxon>Bacillota</taxon>
        <taxon>Clostridia</taxon>
        <taxon>Eubacteriales</taxon>
        <taxon>Clostridiaceae</taxon>
        <taxon>Clostridium</taxon>
    </lineage>
</organism>
<comment type="similarity">
    <text evidence="1">Belongs to the N(4)/N(6)-methyltransferase family.</text>
</comment>
<dbReference type="GO" id="GO:0009307">
    <property type="term" value="P:DNA restriction-modification system"/>
    <property type="evidence" value="ECO:0007669"/>
    <property type="project" value="UniProtKB-KW"/>
</dbReference>
<protein>
    <submittedName>
        <fullName evidence="7">Type III restriction-modification system methylation subunit</fullName>
        <ecNumber evidence="7">2.1.1.72</ecNumber>
    </submittedName>
</protein>
<accession>A0AA86MPM9</accession>
<keyword evidence="4" id="KW-0949">S-adenosyl-L-methionine</keyword>
<evidence type="ECO:0000313" key="7">
    <source>
        <dbReference type="EMBL" id="CAG9708273.1"/>
    </source>
</evidence>
<dbReference type="GO" id="GO:0009007">
    <property type="term" value="F:site-specific DNA-methyltransferase (adenine-specific) activity"/>
    <property type="evidence" value="ECO:0007669"/>
    <property type="project" value="UniProtKB-EC"/>
</dbReference>
<dbReference type="InterPro" id="IPR002052">
    <property type="entry name" value="DNA_methylase_N6_adenine_CS"/>
</dbReference>
<dbReference type="InterPro" id="IPR002941">
    <property type="entry name" value="DNA_methylase_N4/N6"/>
</dbReference>
<dbReference type="GO" id="GO:0032259">
    <property type="term" value="P:methylation"/>
    <property type="evidence" value="ECO:0007669"/>
    <property type="project" value="UniProtKB-KW"/>
</dbReference>
<evidence type="ECO:0000256" key="5">
    <source>
        <dbReference type="ARBA" id="ARBA00022747"/>
    </source>
</evidence>
<dbReference type="PROSITE" id="PS00092">
    <property type="entry name" value="N6_MTASE"/>
    <property type="match status" value="1"/>
</dbReference>
<dbReference type="InterPro" id="IPR002295">
    <property type="entry name" value="N4/N6-MTase_EcoPI_Mod-like"/>
</dbReference>
<comment type="caution">
    <text evidence="7">The sequence shown here is derived from an EMBL/GenBank/DDBJ whole genome shotgun (WGS) entry which is preliminary data.</text>
</comment>
<dbReference type="SUPFAM" id="SSF53335">
    <property type="entry name" value="S-adenosyl-L-methionine-dependent methyltransferases"/>
    <property type="match status" value="1"/>
</dbReference>
<dbReference type="AlphaFoldDB" id="A0AA86MPM9"/>
<dbReference type="PRINTS" id="PR00506">
    <property type="entry name" value="D21N6MTFRASE"/>
</dbReference>
<keyword evidence="2 7" id="KW-0489">Methyltransferase</keyword>
<dbReference type="Proteomes" id="UP000789738">
    <property type="component" value="Unassembled WGS sequence"/>
</dbReference>
<name>A0AA86MPM9_9CLOT</name>
<dbReference type="InterPro" id="IPR029063">
    <property type="entry name" value="SAM-dependent_MTases_sf"/>
</dbReference>
<dbReference type="Gene3D" id="3.40.50.150">
    <property type="entry name" value="Vaccinia Virus protein VP39"/>
    <property type="match status" value="1"/>
</dbReference>
<dbReference type="Pfam" id="PF01555">
    <property type="entry name" value="N6_N4_Mtase"/>
    <property type="match status" value="1"/>
</dbReference>
<evidence type="ECO:0000256" key="1">
    <source>
        <dbReference type="ARBA" id="ARBA00006594"/>
    </source>
</evidence>
<dbReference type="GO" id="GO:0003677">
    <property type="term" value="F:DNA binding"/>
    <property type="evidence" value="ECO:0007669"/>
    <property type="project" value="InterPro"/>
</dbReference>
<keyword evidence="3 7" id="KW-0808">Transferase</keyword>
<proteinExistence type="inferred from homology"/>
<dbReference type="EC" id="2.1.1.72" evidence="7"/>
<gene>
    <name evidence="7" type="ORF">CNEO_43486</name>
</gene>
<evidence type="ECO:0000256" key="4">
    <source>
        <dbReference type="ARBA" id="ARBA00022691"/>
    </source>
</evidence>
<keyword evidence="5" id="KW-0680">Restriction system</keyword>
<dbReference type="EMBL" id="CAKJVE010000004">
    <property type="protein sequence ID" value="CAG9708273.1"/>
    <property type="molecule type" value="Genomic_DNA"/>
</dbReference>
<reference evidence="7" key="1">
    <citation type="submission" date="2021-10" db="EMBL/GenBank/DDBJ databases">
        <authorList>
            <person name="Mesa V."/>
        </authorList>
    </citation>
    <scope>NUCLEOTIDE SEQUENCE</scope>
    <source>
        <strain evidence="7">CC3_PB</strain>
    </source>
</reference>
<evidence type="ECO:0000256" key="2">
    <source>
        <dbReference type="ARBA" id="ARBA00022603"/>
    </source>
</evidence>
<evidence type="ECO:0000259" key="6">
    <source>
        <dbReference type="Pfam" id="PF01555"/>
    </source>
</evidence>